<evidence type="ECO:0000259" key="5">
    <source>
        <dbReference type="Pfam" id="PF00685"/>
    </source>
</evidence>
<evidence type="ECO:0000313" key="6">
    <source>
        <dbReference type="Proteomes" id="UP000046395"/>
    </source>
</evidence>
<accession>A0A5S6QN21</accession>
<evidence type="ECO:0000256" key="1">
    <source>
        <dbReference type="ARBA" id="ARBA00022679"/>
    </source>
</evidence>
<feature type="domain" description="Sulfotransferase" evidence="5">
    <location>
        <begin position="99"/>
        <end position="201"/>
    </location>
</feature>
<keyword evidence="1" id="KW-0808">Transferase</keyword>
<evidence type="ECO:0000256" key="4">
    <source>
        <dbReference type="PIRSR" id="PIRSR637359-3"/>
    </source>
</evidence>
<proteinExistence type="predicted"/>
<keyword evidence="4" id="KW-1015">Disulfide bond</keyword>
<protein>
    <submittedName>
        <fullName evidence="7">Sulfotransfer_1 domain-containing protein</fullName>
    </submittedName>
</protein>
<dbReference type="InterPro" id="IPR037359">
    <property type="entry name" value="NST/OST"/>
</dbReference>
<feature type="disulfide bond" evidence="4">
    <location>
        <begin position="217"/>
        <end position="228"/>
    </location>
</feature>
<dbReference type="Pfam" id="PF00685">
    <property type="entry name" value="Sulfotransfer_1"/>
    <property type="match status" value="1"/>
</dbReference>
<evidence type="ECO:0000256" key="2">
    <source>
        <dbReference type="ARBA" id="ARBA00023180"/>
    </source>
</evidence>
<reference evidence="7" key="1">
    <citation type="submission" date="2019-12" db="UniProtKB">
        <authorList>
            <consortium name="WormBaseParasite"/>
        </authorList>
    </citation>
    <scope>IDENTIFICATION</scope>
</reference>
<evidence type="ECO:0000256" key="3">
    <source>
        <dbReference type="PIRSR" id="PIRSR637359-2"/>
    </source>
</evidence>
<dbReference type="PANTHER" id="PTHR10605">
    <property type="entry name" value="HEPARAN SULFATE SULFOTRANSFERASE"/>
    <property type="match status" value="1"/>
</dbReference>
<keyword evidence="6" id="KW-1185">Reference proteome</keyword>
<dbReference type="WBParaSite" id="TMUE_2000008751.1">
    <property type="protein sequence ID" value="TMUE_2000008751.1"/>
    <property type="gene ID" value="WBGene00286022"/>
</dbReference>
<dbReference type="GO" id="GO:0008467">
    <property type="term" value="F:[heparan sulfate]-glucosamine 3-sulfotransferase activity"/>
    <property type="evidence" value="ECO:0007669"/>
    <property type="project" value="TreeGrafter"/>
</dbReference>
<dbReference type="AlphaFoldDB" id="A0A5S6QN21"/>
<dbReference type="SUPFAM" id="SSF52540">
    <property type="entry name" value="P-loop containing nucleoside triphosphate hydrolases"/>
    <property type="match status" value="1"/>
</dbReference>
<dbReference type="STRING" id="70415.A0A5S6QN21"/>
<organism evidence="6 7">
    <name type="scientific">Trichuris muris</name>
    <name type="common">Mouse whipworm</name>
    <dbReference type="NCBI Taxonomy" id="70415"/>
    <lineage>
        <taxon>Eukaryota</taxon>
        <taxon>Metazoa</taxon>
        <taxon>Ecdysozoa</taxon>
        <taxon>Nematoda</taxon>
        <taxon>Enoplea</taxon>
        <taxon>Dorylaimia</taxon>
        <taxon>Trichinellida</taxon>
        <taxon>Trichuridae</taxon>
        <taxon>Trichuris</taxon>
    </lineage>
</organism>
<feature type="binding site" evidence="3">
    <location>
        <begin position="233"/>
        <end position="237"/>
    </location>
    <ligand>
        <name>3'-phosphoadenylyl sulfate</name>
        <dbReference type="ChEBI" id="CHEBI:58339"/>
    </ligand>
</feature>
<name>A0A5S6QN21_TRIMR</name>
<dbReference type="Proteomes" id="UP000046395">
    <property type="component" value="Unassembled WGS sequence"/>
</dbReference>
<dbReference type="PANTHER" id="PTHR10605:SF72">
    <property type="entry name" value="HEPARAN SULFATE 3-O SULFOTRANSFERASE-B, ISOFORM A"/>
    <property type="match status" value="1"/>
</dbReference>
<keyword evidence="2" id="KW-0325">Glycoprotein</keyword>
<feature type="binding site" evidence="3">
    <location>
        <position position="119"/>
    </location>
    <ligand>
        <name>3'-phosphoadenylyl sulfate</name>
        <dbReference type="ChEBI" id="CHEBI:58339"/>
    </ligand>
</feature>
<sequence length="272" mass="31519">MKSLEEEKGSLLLEARGSTLGRLQWQRGRRINGHVVRQNSSLQQNCPLFAKSAKLRVEIYGVHLHQFRDQMPLSRKHDLVIEKTPRYFITKQAPNRIRRMNPNVKLIVVVRDPVIRALSEYAQIASKRPGLAPFERMAFLDDPPSRINASWHAVDTGLYDKHARRWLKAFPRSNILFVNGERLVSSPAAETRRVERFLALPPQITGDHFDLSGQFPCTRKLPSRRPHCLGSSKGRRHPVVAPEALRALVQFYRHHNERFFRMTGHNFTSWLQ</sequence>
<dbReference type="InterPro" id="IPR027417">
    <property type="entry name" value="P-loop_NTPase"/>
</dbReference>
<evidence type="ECO:0000313" key="7">
    <source>
        <dbReference type="WBParaSite" id="TMUE_2000008751.1"/>
    </source>
</evidence>
<dbReference type="Gene3D" id="3.40.50.300">
    <property type="entry name" value="P-loop containing nucleotide triphosphate hydrolases"/>
    <property type="match status" value="1"/>
</dbReference>
<feature type="binding site" evidence="3">
    <location>
        <position position="111"/>
    </location>
    <ligand>
        <name>3'-phosphoadenylyl sulfate</name>
        <dbReference type="ChEBI" id="CHEBI:58339"/>
    </ligand>
</feature>
<dbReference type="InterPro" id="IPR000863">
    <property type="entry name" value="Sulfotransferase_dom"/>
</dbReference>